<dbReference type="Gene3D" id="3.40.190.10">
    <property type="entry name" value="Periplasmic binding protein-like II"/>
    <property type="match status" value="2"/>
</dbReference>
<proteinExistence type="predicted"/>
<dbReference type="KEGG" id="rce:RC1_3208"/>
<keyword evidence="3" id="KW-1185">Reference proteome</keyword>
<evidence type="ECO:0000256" key="1">
    <source>
        <dbReference type="SAM" id="Phobius"/>
    </source>
</evidence>
<keyword evidence="1" id="KW-0812">Transmembrane</keyword>
<reference evidence="2 3" key="1">
    <citation type="journal article" date="2010" name="BMC Genomics">
        <title>Metabolic flexibility revealed in the genome of the cyst-forming alpha-1 proteobacterium Rhodospirillum centenum.</title>
        <authorList>
            <person name="Lu Y.K."/>
            <person name="Marden J."/>
            <person name="Han M."/>
            <person name="Swingley W.D."/>
            <person name="Mastrian S.D."/>
            <person name="Chowdhury S.R."/>
            <person name="Hao J."/>
            <person name="Helmy T."/>
            <person name="Kim S."/>
            <person name="Kurdoglu A.A."/>
            <person name="Matthies H.J."/>
            <person name="Rollo D."/>
            <person name="Stothard P."/>
            <person name="Blankenship R.E."/>
            <person name="Bauer C.E."/>
            <person name="Touchman J.W."/>
        </authorList>
    </citation>
    <scope>NUCLEOTIDE SEQUENCE [LARGE SCALE GENOMIC DNA]</scope>
    <source>
        <strain evidence="3">ATCC 51521 / SW</strain>
    </source>
</reference>
<dbReference type="EMBL" id="CP000613">
    <property type="protein sequence ID" value="ACJ00570.1"/>
    <property type="molecule type" value="Genomic_DNA"/>
</dbReference>
<keyword evidence="1" id="KW-0472">Membrane</keyword>
<dbReference type="Proteomes" id="UP000001591">
    <property type="component" value="Chromosome"/>
</dbReference>
<accession>B6IW96</accession>
<organism evidence="2 3">
    <name type="scientific">Rhodospirillum centenum (strain ATCC 51521 / SW)</name>
    <dbReference type="NCBI Taxonomy" id="414684"/>
    <lineage>
        <taxon>Bacteria</taxon>
        <taxon>Pseudomonadati</taxon>
        <taxon>Pseudomonadota</taxon>
        <taxon>Alphaproteobacteria</taxon>
        <taxon>Rhodospirillales</taxon>
        <taxon>Rhodospirillaceae</taxon>
        <taxon>Rhodospirillum</taxon>
    </lineage>
</organism>
<evidence type="ECO:0000313" key="2">
    <source>
        <dbReference type="EMBL" id="ACJ00570.1"/>
    </source>
</evidence>
<name>B6IW96_RHOCS</name>
<dbReference type="SUPFAM" id="SSF53850">
    <property type="entry name" value="Periplasmic binding protein-like II"/>
    <property type="match status" value="1"/>
</dbReference>
<dbReference type="AlphaFoldDB" id="B6IW96"/>
<dbReference type="eggNOG" id="COG0834">
    <property type="taxonomic scope" value="Bacteria"/>
</dbReference>
<keyword evidence="1" id="KW-1133">Transmembrane helix</keyword>
<gene>
    <name evidence="2" type="ordered locus">RC1_3208</name>
</gene>
<feature type="transmembrane region" description="Helical" evidence="1">
    <location>
        <begin position="20"/>
        <end position="45"/>
    </location>
</feature>
<dbReference type="HOGENOM" id="CLU_1092921_0_0_5"/>
<dbReference type="STRING" id="414684.RC1_3208"/>
<protein>
    <submittedName>
        <fullName evidence="2">ABC transporter, periplasmic substrate-binding protein, putative</fullName>
    </submittedName>
</protein>
<sequence>MAGPRLPTVPARVRRRRRGVVSVGPAVAVLVAGILTALLAGAGLAGERLLITFFERPPYYYTRPDGVPAGSMLEETRRILEHAGLTYELRSVPASRILAEMEMGAEPQCSIGWFVTQERRRFAVFSLPFHRSEAQVAVGLPEVAGMLRRVESAQRLLERPDLRLGVVHGFSYGTALDRLLAASVQPVERVRGTPAQVLRMVASRRFDYTFADPEELPMLERAAGLRPGTLVPVALPDIPVGNLRHLMCSWSVPAATLDRLDAAIRALFPALQESAAGPEP</sequence>
<evidence type="ECO:0000313" key="3">
    <source>
        <dbReference type="Proteomes" id="UP000001591"/>
    </source>
</evidence>